<dbReference type="STRING" id="1325130.HFN_2376"/>
<dbReference type="GO" id="GO:0043023">
    <property type="term" value="F:ribosomal large subunit binding"/>
    <property type="evidence" value="ECO:0007669"/>
    <property type="project" value="UniProtKB-UniRule"/>
</dbReference>
<dbReference type="Gene3D" id="3.40.50.300">
    <property type="entry name" value="P-loop containing nucleotide triphosphate hydrolases"/>
    <property type="match status" value="1"/>
</dbReference>
<dbReference type="PIRSF" id="PIRSF005814">
    <property type="entry name" value="MutS_YshD"/>
    <property type="match status" value="1"/>
</dbReference>
<dbReference type="SMART" id="SM00533">
    <property type="entry name" value="MUTSd"/>
    <property type="match status" value="1"/>
</dbReference>
<dbReference type="PANTHER" id="PTHR11361">
    <property type="entry name" value="DNA MISMATCH REPAIR PROTEIN MUTS FAMILY MEMBER"/>
    <property type="match status" value="1"/>
</dbReference>
<keyword evidence="7" id="KW-0255">Endonuclease</keyword>
<dbReference type="Proteomes" id="UP000018143">
    <property type="component" value="Unassembled WGS sequence"/>
</dbReference>
<dbReference type="Gene3D" id="3.30.1370.110">
    <property type="match status" value="1"/>
</dbReference>
<dbReference type="EC" id="3.6.4.-" evidence="7"/>
<dbReference type="GO" id="GO:0019843">
    <property type="term" value="F:rRNA binding"/>
    <property type="evidence" value="ECO:0007669"/>
    <property type="project" value="UniProtKB-UniRule"/>
</dbReference>
<organism evidence="10 11">
    <name type="scientific">Helicobacter fennelliae MRY12-0050</name>
    <dbReference type="NCBI Taxonomy" id="1325130"/>
    <lineage>
        <taxon>Bacteria</taxon>
        <taxon>Pseudomonadati</taxon>
        <taxon>Campylobacterota</taxon>
        <taxon>Epsilonproteobacteria</taxon>
        <taxon>Campylobacterales</taxon>
        <taxon>Helicobacteraceae</taxon>
        <taxon>Helicobacter</taxon>
    </lineage>
</organism>
<keyword evidence="6 7" id="KW-0238">DNA-binding</keyword>
<dbReference type="InterPro" id="IPR036063">
    <property type="entry name" value="Smr_dom_sf"/>
</dbReference>
<comment type="function">
    <text evidence="7">Endonuclease that is involved in the suppression of homologous recombination and thus may have a key role in the control of bacterial genetic diversity.</text>
</comment>
<evidence type="ECO:0000259" key="9">
    <source>
        <dbReference type="PROSITE" id="PS50828"/>
    </source>
</evidence>
<feature type="coiled-coil region" evidence="8">
    <location>
        <begin position="502"/>
        <end position="543"/>
    </location>
</feature>
<dbReference type="InterPro" id="IPR000432">
    <property type="entry name" value="DNA_mismatch_repair_MutS_C"/>
</dbReference>
<keyword evidence="4 7" id="KW-0067">ATP-binding</keyword>
<keyword evidence="3 7" id="KW-0378">Hydrolase</keyword>
<keyword evidence="1 7" id="KW-0699">rRNA-binding</keyword>
<dbReference type="GO" id="GO:0004519">
    <property type="term" value="F:endonuclease activity"/>
    <property type="evidence" value="ECO:0007669"/>
    <property type="project" value="UniProtKB-UniRule"/>
</dbReference>
<dbReference type="GO" id="GO:0045910">
    <property type="term" value="P:negative regulation of DNA recombination"/>
    <property type="evidence" value="ECO:0007669"/>
    <property type="project" value="InterPro"/>
</dbReference>
<comment type="caution">
    <text evidence="10">The sequence shown here is derived from an EMBL/GenBank/DDBJ whole genome shotgun (WGS) entry which is preliminary data.</text>
</comment>
<evidence type="ECO:0000256" key="4">
    <source>
        <dbReference type="ARBA" id="ARBA00022840"/>
    </source>
</evidence>
<sequence>MLDSAPSSHQTLLKLLDLEEWIEKFYTFFARKKDFLIQGNYLAHKKIIDELEVIQIPPMPKIPHLDTQILHLKKFGTLHKEDIYYFLQIVGYFHRLKKHQHIISQPTLHQMLEKILIPESLLSLIDIFDDDKNFKEGIYKELDNLNRAISHTTKQIQSELANLLSLSGLQEFLVDKQIHLINNTQTLLLKAGYTRVIKGSVLMRSQSGFFYLLPQNIQNLYQKQKDLEDEHSSQMYKICAELSEILRKHILFLQFINKEFDYFDSLQARVAFAKQFDLEFVLPTKNTQNIILHGFSHPILERPKPIYIDFTQQLLLITGVNAGGKTMLLKSILSSVFLAKYLLPMKINPHKSQIPHFKHIRAIINDPQSTKNDISTFAGRMLEFSQILGVKDLLLGVDEIELGTDADEAASLYKALLESLLNNNAKVIITTHHKRLASLMASDSRVQMSAAIYDVQQAKPTFEFMHGSIGKSYAFETAKRYGIPKSIIARAMEHYGEDKERLNHLIERSAQLEIQLKNKHKELEETIKQYERKKLEYAHLGQELKAKYQQKSHHLEQTYQDALSSLKTQAKTINQIHRNMNNANKILSTLKSSESFAPKEQTKELGIGDMVKYNVQRGVIVSVNAHNCLVELDSGMRLKVNKNVLQLCNGNHSGLDRFDNSGLDNRKLDNGGLDNELHSKNKASLESSKLIKDSKDSIWRKSKKFGGGAIIDSHIDSIVDSRGDSRGGSSGRFMAHITYPKVKNAHVSLDLHGLRAEEALERLDKFLSDCLMAGFDEVLICHGIGTGRLSKVVSDFLKSHPKVIHFDDAPINMGGMGAKIVRL</sequence>
<evidence type="ECO:0000256" key="6">
    <source>
        <dbReference type="ARBA" id="ARBA00023125"/>
    </source>
</evidence>
<dbReference type="GO" id="GO:0006298">
    <property type="term" value="P:mismatch repair"/>
    <property type="evidence" value="ECO:0007669"/>
    <property type="project" value="InterPro"/>
</dbReference>
<name>T1DV61_9HELI</name>
<dbReference type="PROSITE" id="PS50828">
    <property type="entry name" value="SMR"/>
    <property type="match status" value="1"/>
</dbReference>
<evidence type="ECO:0000256" key="7">
    <source>
        <dbReference type="HAMAP-Rule" id="MF_00092"/>
    </source>
</evidence>
<dbReference type="InterPro" id="IPR002625">
    <property type="entry name" value="Smr_dom"/>
</dbReference>
<dbReference type="SMART" id="SM00463">
    <property type="entry name" value="SMR"/>
    <property type="match status" value="1"/>
</dbReference>
<feature type="domain" description="Smr" evidence="9">
    <location>
        <begin position="749"/>
        <end position="823"/>
    </location>
</feature>
<dbReference type="PANTHER" id="PTHR11361:SF14">
    <property type="entry name" value="DNA MISMATCH REPAIR PROTEIN MUTS, TYPE 2"/>
    <property type="match status" value="1"/>
</dbReference>
<dbReference type="GO" id="GO:0030983">
    <property type="term" value="F:mismatched DNA binding"/>
    <property type="evidence" value="ECO:0007669"/>
    <property type="project" value="InterPro"/>
</dbReference>
<comment type="function">
    <text evidence="7">Acts as a ribosome collision sensor, splitting the ribosome into its 2 subunits. Detects stalled/collided 70S ribosomes which it binds and splits by an ATP-hydrolysis driven conformational change. Acts upstream of the ribosome quality control system (RQC), a ribosome-associated complex that mediates the extraction of incompletely synthesized nascent chains from stalled ribosomes and their subsequent degradation. Probably generates substrates for RQC.</text>
</comment>
<dbReference type="SUPFAM" id="SSF48334">
    <property type="entry name" value="DNA repair protein MutS, domain III"/>
    <property type="match status" value="1"/>
</dbReference>
<dbReference type="InterPro" id="IPR036187">
    <property type="entry name" value="DNA_mismatch_repair_MutS_sf"/>
</dbReference>
<dbReference type="Pfam" id="PF00488">
    <property type="entry name" value="MutS_V"/>
    <property type="match status" value="1"/>
</dbReference>
<keyword evidence="2 7" id="KW-0547">Nucleotide-binding</keyword>
<dbReference type="SUPFAM" id="SSF160443">
    <property type="entry name" value="SMR domain-like"/>
    <property type="match status" value="1"/>
</dbReference>
<comment type="subunit">
    <text evidence="7">Homodimer. Binds to stalled ribosomes, contacting rRNA.</text>
</comment>
<keyword evidence="11" id="KW-1185">Reference proteome</keyword>
<dbReference type="eggNOG" id="COG1193">
    <property type="taxonomic scope" value="Bacteria"/>
</dbReference>
<dbReference type="InterPro" id="IPR027417">
    <property type="entry name" value="P-loop_NTPase"/>
</dbReference>
<dbReference type="NCBIfam" id="TIGR01069">
    <property type="entry name" value="mutS2"/>
    <property type="match status" value="1"/>
</dbReference>
<gene>
    <name evidence="7" type="primary">mutS2</name>
    <name evidence="7" type="synonym">rqcU</name>
    <name evidence="10" type="ORF">HFN_2376</name>
</gene>
<dbReference type="InterPro" id="IPR007696">
    <property type="entry name" value="DNA_mismatch_repair_MutS_core"/>
</dbReference>
<proteinExistence type="inferred from homology"/>
<evidence type="ECO:0000256" key="2">
    <source>
        <dbReference type="ARBA" id="ARBA00022741"/>
    </source>
</evidence>
<dbReference type="AlphaFoldDB" id="T1DV61"/>
<evidence type="ECO:0000256" key="1">
    <source>
        <dbReference type="ARBA" id="ARBA00022730"/>
    </source>
</evidence>
<evidence type="ECO:0000256" key="3">
    <source>
        <dbReference type="ARBA" id="ARBA00022801"/>
    </source>
</evidence>
<evidence type="ECO:0000256" key="5">
    <source>
        <dbReference type="ARBA" id="ARBA00022884"/>
    </source>
</evidence>
<dbReference type="InterPro" id="IPR045076">
    <property type="entry name" value="MutS"/>
</dbReference>
<keyword evidence="5 7" id="KW-0694">RNA-binding</keyword>
<keyword evidence="8" id="KW-0175">Coiled coil</keyword>
<dbReference type="GO" id="GO:0072344">
    <property type="term" value="P:rescue of stalled ribosome"/>
    <property type="evidence" value="ECO:0007669"/>
    <property type="project" value="UniProtKB-UniRule"/>
</dbReference>
<dbReference type="HAMAP" id="MF_00092">
    <property type="entry name" value="MutS2"/>
    <property type="match status" value="1"/>
</dbReference>
<dbReference type="EMBL" id="BASD01000005">
    <property type="protein sequence ID" value="GAD18448.1"/>
    <property type="molecule type" value="Genomic_DNA"/>
</dbReference>
<dbReference type="EC" id="3.1.-.-" evidence="7"/>
<dbReference type="Pfam" id="PF01713">
    <property type="entry name" value="Smr"/>
    <property type="match status" value="1"/>
</dbReference>
<dbReference type="SMART" id="SM00534">
    <property type="entry name" value="MUTSac"/>
    <property type="match status" value="1"/>
</dbReference>
<keyword evidence="7" id="KW-0540">Nuclease</keyword>
<feature type="binding site" evidence="7">
    <location>
        <begin position="319"/>
        <end position="326"/>
    </location>
    <ligand>
        <name>ATP</name>
        <dbReference type="ChEBI" id="CHEBI:30616"/>
    </ligand>
</feature>
<comment type="similarity">
    <text evidence="7">Belongs to the DNA mismatch repair MutS family. MutS2 subfamily.</text>
</comment>
<dbReference type="InterPro" id="IPR005747">
    <property type="entry name" value="MutS2"/>
</dbReference>
<evidence type="ECO:0000256" key="8">
    <source>
        <dbReference type="SAM" id="Coils"/>
    </source>
</evidence>
<dbReference type="GO" id="GO:0016887">
    <property type="term" value="F:ATP hydrolysis activity"/>
    <property type="evidence" value="ECO:0007669"/>
    <property type="project" value="InterPro"/>
</dbReference>
<protein>
    <recommendedName>
        <fullName evidence="7">Endonuclease MutS2</fullName>
        <ecNumber evidence="7">3.1.-.-</ecNumber>
    </recommendedName>
    <alternativeName>
        <fullName evidence="7">Ribosome-associated protein quality control-upstream factor</fullName>
        <shortName evidence="7">RQC-upstream factor</shortName>
        <shortName evidence="7">RqcU</shortName>
        <ecNumber evidence="7">3.6.4.-</ecNumber>
    </alternativeName>
</protein>
<accession>T1DV61</accession>
<evidence type="ECO:0000313" key="10">
    <source>
        <dbReference type="EMBL" id="GAD18448.1"/>
    </source>
</evidence>
<reference evidence="10 11" key="1">
    <citation type="journal article" date="2013" name="Genome Announc.">
        <title>Draft Genome Sequence of Helicobacter fennelliae Strain MRY12-0050, Isolated from a Bacteremia Patient.</title>
        <authorList>
            <person name="Rimbara E."/>
            <person name="Matsui M."/>
            <person name="Mori S."/>
            <person name="Suzuki S."/>
            <person name="Suzuki M."/>
            <person name="Kim H."/>
            <person name="Sekizuka T."/>
            <person name="Kuroda M."/>
            <person name="Shibayama K."/>
        </authorList>
    </citation>
    <scope>NUCLEOTIDE SEQUENCE [LARGE SCALE GENOMIC DNA]</scope>
    <source>
        <strain evidence="10 11">MRY12-0050</strain>
    </source>
</reference>
<evidence type="ECO:0000313" key="11">
    <source>
        <dbReference type="Proteomes" id="UP000018143"/>
    </source>
</evidence>
<dbReference type="SUPFAM" id="SSF52540">
    <property type="entry name" value="P-loop containing nucleoside triphosphate hydrolases"/>
    <property type="match status" value="1"/>
</dbReference>
<dbReference type="GO" id="GO:0140664">
    <property type="term" value="F:ATP-dependent DNA damage sensor activity"/>
    <property type="evidence" value="ECO:0007669"/>
    <property type="project" value="InterPro"/>
</dbReference>
<dbReference type="GO" id="GO:0005524">
    <property type="term" value="F:ATP binding"/>
    <property type="evidence" value="ECO:0007669"/>
    <property type="project" value="UniProtKB-UniRule"/>
</dbReference>